<dbReference type="CDD" id="cd02440">
    <property type="entry name" value="AdoMet_MTases"/>
    <property type="match status" value="1"/>
</dbReference>
<feature type="domain" description="Methyltransferase" evidence="1">
    <location>
        <begin position="39"/>
        <end position="129"/>
    </location>
</feature>
<proteinExistence type="predicted"/>
<dbReference type="SUPFAM" id="SSF53335">
    <property type="entry name" value="S-adenosyl-L-methionine-dependent methyltransferases"/>
    <property type="match status" value="1"/>
</dbReference>
<dbReference type="GO" id="GO:0008168">
    <property type="term" value="F:methyltransferase activity"/>
    <property type="evidence" value="ECO:0007669"/>
    <property type="project" value="UniProtKB-KW"/>
</dbReference>
<dbReference type="Proteomes" id="UP000290287">
    <property type="component" value="Unassembled WGS sequence"/>
</dbReference>
<keyword evidence="2" id="KW-0489">Methyltransferase</keyword>
<organism evidence="2 3">
    <name type="scientific">Veronia nyctiphanis</name>
    <dbReference type="NCBI Taxonomy" id="1278244"/>
    <lineage>
        <taxon>Bacteria</taxon>
        <taxon>Pseudomonadati</taxon>
        <taxon>Pseudomonadota</taxon>
        <taxon>Gammaproteobacteria</taxon>
        <taxon>Vibrionales</taxon>
        <taxon>Vibrionaceae</taxon>
        <taxon>Veronia</taxon>
    </lineage>
</organism>
<comment type="caution">
    <text evidence="2">The sequence shown here is derived from an EMBL/GenBank/DDBJ whole genome shotgun (WGS) entry which is preliminary data.</text>
</comment>
<dbReference type="RefSeq" id="WP_129121374.1">
    <property type="nucleotide sequence ID" value="NZ_PEIB01000004.1"/>
</dbReference>
<accession>A0A4Q0YS33</accession>
<keyword evidence="3" id="KW-1185">Reference proteome</keyword>
<evidence type="ECO:0000313" key="3">
    <source>
        <dbReference type="Proteomes" id="UP000290287"/>
    </source>
</evidence>
<evidence type="ECO:0000313" key="2">
    <source>
        <dbReference type="EMBL" id="RXJ74017.1"/>
    </source>
</evidence>
<gene>
    <name evidence="2" type="ORF">CS022_05025</name>
</gene>
<dbReference type="InterPro" id="IPR041698">
    <property type="entry name" value="Methyltransf_25"/>
</dbReference>
<protein>
    <submittedName>
        <fullName evidence="2">SAM-dependent methyltransferase</fullName>
    </submittedName>
</protein>
<dbReference type="OrthoDB" id="9804312at2"/>
<dbReference type="Pfam" id="PF13649">
    <property type="entry name" value="Methyltransf_25"/>
    <property type="match status" value="1"/>
</dbReference>
<sequence>MTLTKHSWDDYYKAVTRRPHDPMTEIAIAKNRSGSNVAVDAGCGAGTEAEFLAKVGYDVYAFDPEDGAIELCRRRFLANKNVKVFRDSFETFTYPKNGLFIAKSSLFFCDPKQFERVWSSIEQSIEPGGVFFGQLLGGDDSWQNTHVRHISKFSKQQALAKLSAFDLLEFKEVHQDGKTAVGTEKFWHVFTFLAIKR</sequence>
<reference evidence="2 3" key="1">
    <citation type="submission" date="2017-10" db="EMBL/GenBank/DDBJ databases">
        <title>Nyctiphanis sp. nov., isolated from the stomach of the euphausiid Nyctiphanes simplex (Hansen, 1911) in the Gulf of California.</title>
        <authorList>
            <person name="Gomez-Gil B."/>
            <person name="Aguilar-Mendez M."/>
            <person name="Lopez-Cortes A."/>
            <person name="Gomez-Gutierrez J."/>
            <person name="Roque A."/>
            <person name="Lang E."/>
            <person name="Gonzalez-Castillo A."/>
        </authorList>
    </citation>
    <scope>NUCLEOTIDE SEQUENCE [LARGE SCALE GENOMIC DNA]</scope>
    <source>
        <strain evidence="2 3">CAIM 600</strain>
    </source>
</reference>
<name>A0A4Q0YS33_9GAMM</name>
<keyword evidence="2" id="KW-0808">Transferase</keyword>
<dbReference type="AlphaFoldDB" id="A0A4Q0YS33"/>
<dbReference type="InterPro" id="IPR029063">
    <property type="entry name" value="SAM-dependent_MTases_sf"/>
</dbReference>
<dbReference type="Gene3D" id="3.40.50.150">
    <property type="entry name" value="Vaccinia Virus protein VP39"/>
    <property type="match status" value="1"/>
</dbReference>
<dbReference type="EMBL" id="PEIB01000004">
    <property type="protein sequence ID" value="RXJ74017.1"/>
    <property type="molecule type" value="Genomic_DNA"/>
</dbReference>
<dbReference type="GO" id="GO:0032259">
    <property type="term" value="P:methylation"/>
    <property type="evidence" value="ECO:0007669"/>
    <property type="project" value="UniProtKB-KW"/>
</dbReference>
<evidence type="ECO:0000259" key="1">
    <source>
        <dbReference type="Pfam" id="PF13649"/>
    </source>
</evidence>